<protein>
    <submittedName>
        <fullName evidence="1">Uncharacterized protein</fullName>
    </submittedName>
</protein>
<evidence type="ECO:0000313" key="1">
    <source>
        <dbReference type="EMBL" id="KRL56684.1"/>
    </source>
</evidence>
<dbReference type="EMBL" id="AZFF01000003">
    <property type="protein sequence ID" value="KRL56684.1"/>
    <property type="molecule type" value="Genomic_DNA"/>
</dbReference>
<dbReference type="AlphaFoldDB" id="A0A0R1RJ59"/>
<organism evidence="1 2">
    <name type="scientific">Furfurilactobacillus rossiae DSM 15814</name>
    <dbReference type="NCBI Taxonomy" id="1114972"/>
    <lineage>
        <taxon>Bacteria</taxon>
        <taxon>Bacillati</taxon>
        <taxon>Bacillota</taxon>
        <taxon>Bacilli</taxon>
        <taxon>Lactobacillales</taxon>
        <taxon>Lactobacillaceae</taxon>
        <taxon>Furfurilactobacillus</taxon>
    </lineage>
</organism>
<comment type="caution">
    <text evidence="1">The sequence shown here is derived from an EMBL/GenBank/DDBJ whole genome shotgun (WGS) entry which is preliminary data.</text>
</comment>
<dbReference type="InterPro" id="IPR036573">
    <property type="entry name" value="CBM_sf_5/12"/>
</dbReference>
<proteinExistence type="predicted"/>
<name>A0A0R1RJ59_9LACO</name>
<dbReference type="Gene3D" id="2.10.10.20">
    <property type="entry name" value="Carbohydrate-binding module superfamily 5/12"/>
    <property type="match status" value="1"/>
</dbReference>
<gene>
    <name evidence="1" type="ORF">FD35_GL001783</name>
</gene>
<dbReference type="RefSeq" id="WP_017262331.1">
    <property type="nucleotide sequence ID" value="NZ_AUAW01000005.1"/>
</dbReference>
<evidence type="ECO:0000313" key="2">
    <source>
        <dbReference type="Proteomes" id="UP000051999"/>
    </source>
</evidence>
<sequence length="309" mass="33740">MADIGKVFPTTNGVWSATTTYERMCIVSYQDSSYISTVTTTGDDPDKSSNWQLIANGIVGPAGPMQPLNYLSKYVVPINLWTTEIANTDLNDDGSFKSGSLGQNKGYGYTSVVPDLILNDGKFHQTLTLYSGSTGETVKLFFYKSITDKTVFNSMTFTVDDEHTVFKLDKFAPTGTSMINISYSNVRTGKPALYNDYVDCGFYVAPLATDDDQLMTFPVKSPLNGNVRVIKRDHTWYIRGDFGGYTQSDAASQALCDLPFSTDLITFKGSGDSGGSPVLVIFGNQLSLQKTVGTGGTVRFSWSIPEELL</sequence>
<dbReference type="GO" id="GO:0005576">
    <property type="term" value="C:extracellular region"/>
    <property type="evidence" value="ECO:0007669"/>
    <property type="project" value="InterPro"/>
</dbReference>
<dbReference type="SUPFAM" id="SSF51055">
    <property type="entry name" value="Carbohydrate binding domain"/>
    <property type="match status" value="1"/>
</dbReference>
<reference evidence="1 2" key="1">
    <citation type="journal article" date="2015" name="Genome Announc.">
        <title>Expanding the biotechnology potential of lactobacilli through comparative genomics of 213 strains and associated genera.</title>
        <authorList>
            <person name="Sun Z."/>
            <person name="Harris H.M."/>
            <person name="McCann A."/>
            <person name="Guo C."/>
            <person name="Argimon S."/>
            <person name="Zhang W."/>
            <person name="Yang X."/>
            <person name="Jeffery I.B."/>
            <person name="Cooney J.C."/>
            <person name="Kagawa T.F."/>
            <person name="Liu W."/>
            <person name="Song Y."/>
            <person name="Salvetti E."/>
            <person name="Wrobel A."/>
            <person name="Rasinkangas P."/>
            <person name="Parkhill J."/>
            <person name="Rea M.C."/>
            <person name="O'Sullivan O."/>
            <person name="Ritari J."/>
            <person name="Douillard F.P."/>
            <person name="Paul Ross R."/>
            <person name="Yang R."/>
            <person name="Briner A.E."/>
            <person name="Felis G.E."/>
            <person name="de Vos W.M."/>
            <person name="Barrangou R."/>
            <person name="Klaenhammer T.R."/>
            <person name="Caufield P.W."/>
            <person name="Cui Y."/>
            <person name="Zhang H."/>
            <person name="O'Toole P.W."/>
        </authorList>
    </citation>
    <scope>NUCLEOTIDE SEQUENCE [LARGE SCALE GENOMIC DNA]</scope>
    <source>
        <strain evidence="1 2">DSM 15814</strain>
    </source>
</reference>
<dbReference type="GO" id="GO:0005975">
    <property type="term" value="P:carbohydrate metabolic process"/>
    <property type="evidence" value="ECO:0007669"/>
    <property type="project" value="InterPro"/>
</dbReference>
<dbReference type="GO" id="GO:0004553">
    <property type="term" value="F:hydrolase activity, hydrolyzing O-glycosyl compounds"/>
    <property type="evidence" value="ECO:0007669"/>
    <property type="project" value="InterPro"/>
</dbReference>
<dbReference type="PATRIC" id="fig|1114972.6.peg.1818"/>
<keyword evidence="2" id="KW-1185">Reference proteome</keyword>
<accession>A0A0R1RJ59</accession>
<dbReference type="Proteomes" id="UP000051999">
    <property type="component" value="Unassembled WGS sequence"/>
</dbReference>
<dbReference type="GO" id="GO:0030246">
    <property type="term" value="F:carbohydrate binding"/>
    <property type="evidence" value="ECO:0007669"/>
    <property type="project" value="InterPro"/>
</dbReference>
<dbReference type="STRING" id="1114972.FD35_GL001783"/>